<keyword evidence="3" id="KW-1185">Reference proteome</keyword>
<evidence type="ECO:0000313" key="2">
    <source>
        <dbReference type="EMBL" id="ABG30736.1"/>
    </source>
</evidence>
<feature type="domain" description="Porin" evidence="1">
    <location>
        <begin position="77"/>
        <end position="406"/>
    </location>
</feature>
<dbReference type="SUPFAM" id="SSF56935">
    <property type="entry name" value="Porins"/>
    <property type="match status" value="1"/>
</dbReference>
<dbReference type="eggNOG" id="COG3203">
    <property type="taxonomic scope" value="Bacteria"/>
</dbReference>
<accession>Q16BA7</accession>
<dbReference type="InterPro" id="IPR033900">
    <property type="entry name" value="Gram_neg_porin_domain"/>
</dbReference>
<dbReference type="STRING" id="375451.RD1_1077"/>
<dbReference type="Gene3D" id="2.40.160.10">
    <property type="entry name" value="Porin"/>
    <property type="match status" value="1"/>
</dbReference>
<name>Q16BA7_ROSDO</name>
<dbReference type="EMBL" id="CP000362">
    <property type="protein sequence ID" value="ABG30736.1"/>
    <property type="molecule type" value="Genomic_DNA"/>
</dbReference>
<evidence type="ECO:0000313" key="3">
    <source>
        <dbReference type="Proteomes" id="UP000007029"/>
    </source>
</evidence>
<dbReference type="AlphaFoldDB" id="Q16BA7"/>
<dbReference type="HOGENOM" id="CLU_037013_1_0_5"/>
<dbReference type="GO" id="GO:0015288">
    <property type="term" value="F:porin activity"/>
    <property type="evidence" value="ECO:0007669"/>
    <property type="project" value="InterPro"/>
</dbReference>
<protein>
    <recommendedName>
        <fullName evidence="1">Porin domain-containing protein</fullName>
    </recommendedName>
</protein>
<organism evidence="2 3">
    <name type="scientific">Roseobacter denitrificans (strain ATCC 33942 / OCh 114)</name>
    <name type="common">Erythrobacter sp. (strain OCh 114)</name>
    <name type="synonym">Roseobacter denitrificans</name>
    <dbReference type="NCBI Taxonomy" id="375451"/>
    <lineage>
        <taxon>Bacteria</taxon>
        <taxon>Pseudomonadati</taxon>
        <taxon>Pseudomonadota</taxon>
        <taxon>Alphaproteobacteria</taxon>
        <taxon>Rhodobacterales</taxon>
        <taxon>Roseobacteraceae</taxon>
        <taxon>Roseobacter</taxon>
    </lineage>
</organism>
<dbReference type="InterPro" id="IPR023614">
    <property type="entry name" value="Porin_dom_sf"/>
</dbReference>
<proteinExistence type="predicted"/>
<dbReference type="Pfam" id="PF13609">
    <property type="entry name" value="Porin_4"/>
    <property type="match status" value="1"/>
</dbReference>
<dbReference type="GO" id="GO:0016020">
    <property type="term" value="C:membrane"/>
    <property type="evidence" value="ECO:0007669"/>
    <property type="project" value="InterPro"/>
</dbReference>
<gene>
    <name evidence="2" type="ordered locus">RD1_1077</name>
</gene>
<evidence type="ECO:0000259" key="1">
    <source>
        <dbReference type="Pfam" id="PF13609"/>
    </source>
</evidence>
<dbReference type="KEGG" id="rde:RD1_1077"/>
<sequence>MCCALILRPPYRLPNAAQLVQYLRPNPSRKNLMPVGSFAFTCRVFRGRVVSERLRISFLKGLNIMTVSLPSRLGLVSALALGAPHIAAADPTFDFYGQLNFGVFSVDDGTEDETFFTDNDNSNTRVGAIYSNNLAGGSTVKFHFETALGFAGSSSATMDDNDLDLDIARTDLRKLELIYATPGLGTLSFGQGSTASDGVAEADFSGTSVIAYSGISDLAGSFQYRPDGGALSGIAIGDTFKSFDGSRRFRLRYDTPSWNNFVFSISGGEEVLDRDNDSEYYDVAAKYTADYGDMKVDGRLGYEWISGGEELLVGSFALLHKPTGVSLALSAGAEQEGDAEYIYAKLGYQQDWFALGTTALSLDLFEGNDYAIDGSDSSSVGIAAVQKVDAYNLELYAIYRTHEFDASGTDFDDIDAMAVGARWKF</sequence>
<dbReference type="Proteomes" id="UP000007029">
    <property type="component" value="Chromosome"/>
</dbReference>
<reference evidence="2 3" key="1">
    <citation type="journal article" date="2007" name="J. Bacteriol.">
        <title>The complete genome sequence of Roseobacter denitrificans reveals a mixotrophic rather than photosynthetic metabolism.</title>
        <authorList>
            <person name="Swingley W.D."/>
            <person name="Sadekar S."/>
            <person name="Mastrian S.D."/>
            <person name="Matthies H.J."/>
            <person name="Hao J."/>
            <person name="Ramos H."/>
            <person name="Acharya C.R."/>
            <person name="Conrad A.L."/>
            <person name="Taylor H.L."/>
            <person name="Dejesa L.C."/>
            <person name="Shah M.K."/>
            <person name="O'huallachain M.E."/>
            <person name="Lince M.T."/>
            <person name="Blankenship R.E."/>
            <person name="Beatty J.T."/>
            <person name="Touchman J.W."/>
        </authorList>
    </citation>
    <scope>NUCLEOTIDE SEQUENCE [LARGE SCALE GENOMIC DNA]</scope>
    <source>
        <strain evidence="3">ATCC 33942 / OCh 114</strain>
    </source>
</reference>